<gene>
    <name evidence="3" type="ORF">SAMD00023353_0601370</name>
</gene>
<evidence type="ECO:0000256" key="2">
    <source>
        <dbReference type="SAM" id="Phobius"/>
    </source>
</evidence>
<feature type="compositionally biased region" description="Polar residues" evidence="1">
    <location>
        <begin position="1"/>
        <end position="11"/>
    </location>
</feature>
<feature type="compositionally biased region" description="Low complexity" evidence="1">
    <location>
        <begin position="29"/>
        <end position="42"/>
    </location>
</feature>
<feature type="compositionally biased region" description="Basic residues" evidence="1">
    <location>
        <begin position="73"/>
        <end position="97"/>
    </location>
</feature>
<keyword evidence="4" id="KW-1185">Reference proteome</keyword>
<reference evidence="3" key="1">
    <citation type="submission" date="2016-03" db="EMBL/GenBank/DDBJ databases">
        <title>Draft genome sequence of Rosellinia necatrix.</title>
        <authorList>
            <person name="Kanematsu S."/>
        </authorList>
    </citation>
    <scope>NUCLEOTIDE SEQUENCE [LARGE SCALE GENOMIC DNA]</scope>
    <source>
        <strain evidence="3">W97</strain>
    </source>
</reference>
<keyword evidence="2" id="KW-0812">Transmembrane</keyword>
<dbReference type="AlphaFoldDB" id="A0A1S7ULA0"/>
<feature type="region of interest" description="Disordered" evidence="1">
    <location>
        <begin position="174"/>
        <end position="223"/>
    </location>
</feature>
<evidence type="ECO:0000313" key="3">
    <source>
        <dbReference type="EMBL" id="GAP84087.1"/>
    </source>
</evidence>
<accession>A0A1S7ULA0</accession>
<keyword evidence="2" id="KW-0472">Membrane</keyword>
<evidence type="ECO:0000313" key="4">
    <source>
        <dbReference type="Proteomes" id="UP000054516"/>
    </source>
</evidence>
<dbReference type="STRING" id="77044.A0A1S7ULA0"/>
<evidence type="ECO:0000256" key="1">
    <source>
        <dbReference type="SAM" id="MobiDB-lite"/>
    </source>
</evidence>
<feature type="compositionally biased region" description="Basic and acidic residues" evidence="1">
    <location>
        <begin position="15"/>
        <end position="28"/>
    </location>
</feature>
<feature type="compositionally biased region" description="Basic and acidic residues" evidence="1">
    <location>
        <begin position="54"/>
        <end position="69"/>
    </location>
</feature>
<name>A0A1S7ULA0_ROSNE</name>
<feature type="region of interest" description="Disordered" evidence="1">
    <location>
        <begin position="1"/>
        <end position="106"/>
    </location>
</feature>
<dbReference type="Proteomes" id="UP000054516">
    <property type="component" value="Unassembled WGS sequence"/>
</dbReference>
<protein>
    <submittedName>
        <fullName evidence="3">Uncharacterized protein</fullName>
    </submittedName>
</protein>
<proteinExistence type="predicted"/>
<sequence length="584" mass="60878">MTEQVSGSSLPQARDLGRQQQEEEKEQQQQELQSQSPSQSQPQPQPQPHQQQKQRRDAHLHFRNGDSSDQHTYSHHNHNHNHNHNHQLQHQHQHLHHVRSERNTQHDERDILDDNAGTQTDVVVIVETISVLQVTDSTGSTIIKTLPHGYPATPVVTGSKPVSTIAININKPSTTDLSHADLSNPTSGNSTSDDNNGATDSSSNFSSSSIEDPAATPSGSSMPTSFPTLSYVSITSTPLSAGPVFPSISGLSNSTHSSVFTNSSTSLHSFATASGGNFSVAGVGTGTRPKTTHASASAFTTTVFGTSTSGSPSATHLTETVRPDVTQINGGDGAGGSPAGTDAGAGPVSTSGSASSETSAATIAGSVVGAISGLAVILLLAAVIFKWKKRQTSMKLLQGPGGNDRGHGAMVAGGGGSAGDGGMSERRRSAPFAIPAALANLSGQSRFSKSTVSSDGGERGFAKISGRKLPSVLHFGGDGYTDPRGTMMSDQSIDYRASQSFFGEAPLARLAVGAPMLRESTAPVFHSSVARTAVATPGPFNDPFSDDHALESPTLPPSPVGRFRVSQARSTRSRGSVSRFTEDL</sequence>
<feature type="region of interest" description="Disordered" evidence="1">
    <location>
        <begin position="537"/>
        <end position="584"/>
    </location>
</feature>
<feature type="compositionally biased region" description="Polar residues" evidence="1">
    <location>
        <begin position="567"/>
        <end position="584"/>
    </location>
</feature>
<organism evidence="3">
    <name type="scientific">Rosellinia necatrix</name>
    <name type="common">White root-rot fungus</name>
    <dbReference type="NCBI Taxonomy" id="77044"/>
    <lineage>
        <taxon>Eukaryota</taxon>
        <taxon>Fungi</taxon>
        <taxon>Dikarya</taxon>
        <taxon>Ascomycota</taxon>
        <taxon>Pezizomycotina</taxon>
        <taxon>Sordariomycetes</taxon>
        <taxon>Xylariomycetidae</taxon>
        <taxon>Xylariales</taxon>
        <taxon>Xylariaceae</taxon>
        <taxon>Rosellinia</taxon>
    </lineage>
</organism>
<feature type="compositionally biased region" description="Polar residues" evidence="1">
    <location>
        <begin position="174"/>
        <end position="200"/>
    </location>
</feature>
<feature type="transmembrane region" description="Helical" evidence="2">
    <location>
        <begin position="363"/>
        <end position="385"/>
    </location>
</feature>
<feature type="compositionally biased region" description="Low complexity" evidence="1">
    <location>
        <begin position="339"/>
        <end position="355"/>
    </location>
</feature>
<dbReference type="EMBL" id="DF977451">
    <property type="protein sequence ID" value="GAP84087.1"/>
    <property type="molecule type" value="Genomic_DNA"/>
</dbReference>
<dbReference type="OMA" id="TPYGMPL"/>
<feature type="region of interest" description="Disordered" evidence="1">
    <location>
        <begin position="305"/>
        <end position="355"/>
    </location>
</feature>
<keyword evidence="2" id="KW-1133">Transmembrane helix</keyword>
<dbReference type="OrthoDB" id="5421784at2759"/>